<organism evidence="2 3">
    <name type="scientific">Skermanella stibiiresistens SB22</name>
    <dbReference type="NCBI Taxonomy" id="1385369"/>
    <lineage>
        <taxon>Bacteria</taxon>
        <taxon>Pseudomonadati</taxon>
        <taxon>Pseudomonadota</taxon>
        <taxon>Alphaproteobacteria</taxon>
        <taxon>Rhodospirillales</taxon>
        <taxon>Azospirillaceae</taxon>
        <taxon>Skermanella</taxon>
    </lineage>
</organism>
<comment type="caution">
    <text evidence="2">The sequence shown here is derived from an EMBL/GenBank/DDBJ whole genome shotgun (WGS) entry which is preliminary data.</text>
</comment>
<dbReference type="AlphaFoldDB" id="W9GXY6"/>
<sequence length="202" mass="21413">MGGVANMALQALPVIASAQRVVTDLSNASDARRAAQAEAQAKADELAFEKQKEANRIQELADQKQHAAEVLAETHALQKRQLTQDQEAATTAQAADIATRQAQIDASAAADEAARRDALRRAVGRTKANLGARGGGTSDGSGEAVLLGLVNTTDAATRQATAVDQLRTQALAGEVTDTRKRNLLDQTQLAERQRLELFNAAY</sequence>
<reference evidence="2 3" key="1">
    <citation type="submission" date="2013-08" db="EMBL/GenBank/DDBJ databases">
        <title>The genome sequence of Skermanella stibiiresistens.</title>
        <authorList>
            <person name="Zhu W."/>
            <person name="Wang G."/>
        </authorList>
    </citation>
    <scope>NUCLEOTIDE SEQUENCE [LARGE SCALE GENOMIC DNA]</scope>
    <source>
        <strain evidence="2 3">SB22</strain>
    </source>
</reference>
<evidence type="ECO:0000256" key="1">
    <source>
        <dbReference type="SAM" id="Coils"/>
    </source>
</evidence>
<dbReference type="Proteomes" id="UP000019486">
    <property type="component" value="Unassembled WGS sequence"/>
</dbReference>
<dbReference type="OrthoDB" id="7360922at2"/>
<keyword evidence="1" id="KW-0175">Coiled coil</keyword>
<proteinExistence type="predicted"/>
<keyword evidence="3" id="KW-1185">Reference proteome</keyword>
<dbReference type="EMBL" id="AVFL01000026">
    <property type="protein sequence ID" value="EWY37491.1"/>
    <property type="molecule type" value="Genomic_DNA"/>
</dbReference>
<name>W9GXY6_9PROT</name>
<dbReference type="STRING" id="1385369.N825_17930"/>
<gene>
    <name evidence="2" type="ORF">N825_17930</name>
</gene>
<evidence type="ECO:0000313" key="3">
    <source>
        <dbReference type="Proteomes" id="UP000019486"/>
    </source>
</evidence>
<dbReference type="RefSeq" id="WP_051513244.1">
    <property type="nucleotide sequence ID" value="NZ_AVFL01000026.1"/>
</dbReference>
<accession>W9GXY6</accession>
<evidence type="ECO:0000313" key="2">
    <source>
        <dbReference type="EMBL" id="EWY37491.1"/>
    </source>
</evidence>
<feature type="coiled-coil region" evidence="1">
    <location>
        <begin position="25"/>
        <end position="63"/>
    </location>
</feature>
<protein>
    <submittedName>
        <fullName evidence="2">Uncharacterized protein</fullName>
    </submittedName>
</protein>